<evidence type="ECO:0000256" key="4">
    <source>
        <dbReference type="SAM" id="SignalP"/>
    </source>
</evidence>
<accession>A0A7I8K5E7</accession>
<dbReference type="PRINTS" id="PR00829">
    <property type="entry name" value="LOLP1ALLERGN"/>
</dbReference>
<dbReference type="Gene3D" id="2.40.40.10">
    <property type="entry name" value="RlpA-like domain"/>
    <property type="match status" value="1"/>
</dbReference>
<evidence type="ECO:0000259" key="6">
    <source>
        <dbReference type="PROSITE" id="PS50843"/>
    </source>
</evidence>
<organism evidence="7 8">
    <name type="scientific">Spirodela intermedia</name>
    <name type="common">Intermediate duckweed</name>
    <dbReference type="NCBI Taxonomy" id="51605"/>
    <lineage>
        <taxon>Eukaryota</taxon>
        <taxon>Viridiplantae</taxon>
        <taxon>Streptophyta</taxon>
        <taxon>Embryophyta</taxon>
        <taxon>Tracheophyta</taxon>
        <taxon>Spermatophyta</taxon>
        <taxon>Magnoliopsida</taxon>
        <taxon>Liliopsida</taxon>
        <taxon>Araceae</taxon>
        <taxon>Lemnoideae</taxon>
        <taxon>Spirodela</taxon>
    </lineage>
</organism>
<dbReference type="GO" id="GO:0005576">
    <property type="term" value="C:extracellular region"/>
    <property type="evidence" value="ECO:0007669"/>
    <property type="project" value="UniProtKB-SubCell"/>
</dbReference>
<dbReference type="PRINTS" id="PR01225">
    <property type="entry name" value="EXPANSNFAMLY"/>
</dbReference>
<evidence type="ECO:0000256" key="1">
    <source>
        <dbReference type="ARBA" id="ARBA00004613"/>
    </source>
</evidence>
<dbReference type="InterPro" id="IPR005795">
    <property type="entry name" value="LolPI"/>
</dbReference>
<dbReference type="InterPro" id="IPR007112">
    <property type="entry name" value="Expansin/allergen_DPBB_dom"/>
</dbReference>
<feature type="signal peptide" evidence="4">
    <location>
        <begin position="1"/>
        <end position="19"/>
    </location>
</feature>
<protein>
    <submittedName>
        <fullName evidence="7">Uncharacterized protein</fullName>
    </submittedName>
</protein>
<comment type="similarity">
    <text evidence="2">Belongs to the expansin family. Expansin B subfamily.</text>
</comment>
<dbReference type="Gene3D" id="2.60.40.760">
    <property type="entry name" value="Expansin, cellulose-binding-like domain"/>
    <property type="match status" value="1"/>
</dbReference>
<dbReference type="InterPro" id="IPR007118">
    <property type="entry name" value="Expan_Lol_pI"/>
</dbReference>
<dbReference type="Pfam" id="PF01357">
    <property type="entry name" value="Expansin_C"/>
    <property type="match status" value="1"/>
</dbReference>
<evidence type="ECO:0000256" key="2">
    <source>
        <dbReference type="ARBA" id="ARBA00005650"/>
    </source>
</evidence>
<gene>
    <name evidence="7" type="ORF">SI8410_02002805</name>
</gene>
<feature type="domain" description="Expansin-like EG45" evidence="5">
    <location>
        <begin position="40"/>
        <end position="146"/>
    </location>
</feature>
<dbReference type="InterPro" id="IPR009009">
    <property type="entry name" value="RlpA-like_DPBB"/>
</dbReference>
<dbReference type="SUPFAM" id="SSF49590">
    <property type="entry name" value="PHL pollen allergen"/>
    <property type="match status" value="1"/>
</dbReference>
<dbReference type="SUPFAM" id="SSF50685">
    <property type="entry name" value="Barwin-like endoglucanases"/>
    <property type="match status" value="1"/>
</dbReference>
<evidence type="ECO:0000259" key="5">
    <source>
        <dbReference type="PROSITE" id="PS50842"/>
    </source>
</evidence>
<keyword evidence="4" id="KW-0732">Signal</keyword>
<dbReference type="InterPro" id="IPR036749">
    <property type="entry name" value="Expansin_CBD_sf"/>
</dbReference>
<dbReference type="CDD" id="cd22276">
    <property type="entry name" value="DPBB_EXLA_N"/>
    <property type="match status" value="1"/>
</dbReference>
<dbReference type="PROSITE" id="PS50842">
    <property type="entry name" value="EXPANSIN_EG45"/>
    <property type="match status" value="1"/>
</dbReference>
<keyword evidence="3" id="KW-0964">Secreted</keyword>
<keyword evidence="8" id="KW-1185">Reference proteome</keyword>
<evidence type="ECO:0000256" key="3">
    <source>
        <dbReference type="ARBA" id="ARBA00022525"/>
    </source>
</evidence>
<evidence type="ECO:0000313" key="8">
    <source>
        <dbReference type="Proteomes" id="UP000663760"/>
    </source>
</evidence>
<evidence type="ECO:0000313" key="7">
    <source>
        <dbReference type="EMBL" id="CAA7391522.1"/>
    </source>
</evidence>
<feature type="domain" description="Expansin-like CBD" evidence="6">
    <location>
        <begin position="161"/>
        <end position="243"/>
    </location>
</feature>
<dbReference type="InterPro" id="IPR007117">
    <property type="entry name" value="Expansin_CBD"/>
</dbReference>
<name>A0A7I8K5E7_SPIIN</name>
<dbReference type="PANTHER" id="PTHR31692">
    <property type="entry name" value="EXPANSIN-B3"/>
    <property type="match status" value="1"/>
</dbReference>
<dbReference type="EMBL" id="LR746265">
    <property type="protein sequence ID" value="CAA7391522.1"/>
    <property type="molecule type" value="Genomic_DNA"/>
</dbReference>
<proteinExistence type="inferred from homology"/>
<comment type="subcellular location">
    <subcellularLocation>
        <location evidence="1">Secreted</location>
    </subcellularLocation>
</comment>
<dbReference type="PANTHER" id="PTHR31692:SF4">
    <property type="entry name" value="EXPANSIN-LIKE A1-RELATED"/>
    <property type="match status" value="1"/>
</dbReference>
<sequence length="264" mass="28654">MASYVFLLLSYLLVSSASACDRCVHKSKTSYFSSPSSLAGGACGYGTTVTELYGGRYPVAAAASSLYRGGVGCGGCFQIRCKNRKFCTGAGVKVVVTDLNKSNQTDLVLSLPAFLGMAKDGMGRTLKRLGDVDVEYKRVPCEYSSHHNLSFRVEESSRRPAHLVVKLLYQGGQTEIVAVDVARVGSSDWQYMTRDFGAIWSTGRAPTGALQFRLVVTGGYDGKWVWAEEVLPADWRTGAVYDAGVQINDIAQESCFPCDSEVWK</sequence>
<dbReference type="Pfam" id="PF03330">
    <property type="entry name" value="DPBB_1"/>
    <property type="match status" value="1"/>
</dbReference>
<dbReference type="PROSITE" id="PS50843">
    <property type="entry name" value="EXPANSIN_CBD"/>
    <property type="match status" value="1"/>
</dbReference>
<reference evidence="7" key="1">
    <citation type="submission" date="2020-02" db="EMBL/GenBank/DDBJ databases">
        <authorList>
            <person name="Scholz U."/>
            <person name="Mascher M."/>
            <person name="Fiebig A."/>
        </authorList>
    </citation>
    <scope>NUCLEOTIDE SEQUENCE</scope>
</reference>
<dbReference type="InterPro" id="IPR036908">
    <property type="entry name" value="RlpA-like_sf"/>
</dbReference>
<dbReference type="OrthoDB" id="5823761at2759"/>
<dbReference type="Proteomes" id="UP000663760">
    <property type="component" value="Chromosome 2"/>
</dbReference>
<feature type="chain" id="PRO_5029749601" evidence="4">
    <location>
        <begin position="20"/>
        <end position="264"/>
    </location>
</feature>
<dbReference type="AlphaFoldDB" id="A0A7I8K5E7"/>